<dbReference type="Gene3D" id="1.25.40.10">
    <property type="entry name" value="Tetratricopeptide repeat domain"/>
    <property type="match status" value="1"/>
</dbReference>
<dbReference type="Proteomes" id="UP001634394">
    <property type="component" value="Unassembled WGS sequence"/>
</dbReference>
<comment type="caution">
    <text evidence="1">The sequence shown here is derived from an EMBL/GenBank/DDBJ whole genome shotgun (WGS) entry which is preliminary data.</text>
</comment>
<dbReference type="EMBL" id="JBJQND010000004">
    <property type="protein sequence ID" value="KAL3879535.1"/>
    <property type="molecule type" value="Genomic_DNA"/>
</dbReference>
<organism evidence="1 2">
    <name type="scientific">Sinanodonta woodiana</name>
    <name type="common">Chinese pond mussel</name>
    <name type="synonym">Anodonta woodiana</name>
    <dbReference type="NCBI Taxonomy" id="1069815"/>
    <lineage>
        <taxon>Eukaryota</taxon>
        <taxon>Metazoa</taxon>
        <taxon>Spiralia</taxon>
        <taxon>Lophotrochozoa</taxon>
        <taxon>Mollusca</taxon>
        <taxon>Bivalvia</taxon>
        <taxon>Autobranchia</taxon>
        <taxon>Heteroconchia</taxon>
        <taxon>Palaeoheterodonta</taxon>
        <taxon>Unionida</taxon>
        <taxon>Unionoidea</taxon>
        <taxon>Unionidae</taxon>
        <taxon>Unioninae</taxon>
        <taxon>Sinanodonta</taxon>
    </lineage>
</organism>
<name>A0ABD3X3V3_SINWO</name>
<dbReference type="SUPFAM" id="SSF48452">
    <property type="entry name" value="TPR-like"/>
    <property type="match status" value="1"/>
</dbReference>
<reference evidence="1 2" key="1">
    <citation type="submission" date="2024-11" db="EMBL/GenBank/DDBJ databases">
        <title>Chromosome-level genome assembly of the freshwater bivalve Anodonta woodiana.</title>
        <authorList>
            <person name="Chen X."/>
        </authorList>
    </citation>
    <scope>NUCLEOTIDE SEQUENCE [LARGE SCALE GENOMIC DNA]</scope>
    <source>
        <strain evidence="1">MN2024</strain>
        <tissue evidence="1">Gills</tissue>
    </source>
</reference>
<protein>
    <submittedName>
        <fullName evidence="1">Uncharacterized protein</fullName>
    </submittedName>
</protein>
<evidence type="ECO:0000313" key="2">
    <source>
        <dbReference type="Proteomes" id="UP001634394"/>
    </source>
</evidence>
<sequence>MADGKNFVMFTQLESLQSMFNLQLKPLTQNKAKIVLKKLQNEFYRMGNQAWIHYLEYKCPADLKKIEQILTKIERLSKDKISFAVGKSELAYSYARFGILYYTRADTLYEEVLKDVESSKNVPLFLWQYGCALSKKRLLYCSKQQVHSAEKDFDDTFSRSTCLFFEVTKLNENKRFQARSWAQLGDLAVLGAKYCKNIKNLFPATISILTATKMFQKACDINSQVNDITVFEMCANHWKRLGQYDMCKNILRKTLQIKETSRANQMLAGILRKQLFKKTKRKRPNPDSEECLEILHLYESASASQNLAALGYKGQFLMEIGEKEQAIKVFESVYSSFQHENKEQEDFDWKTKILCQTMHAKCLLHLKKDAASITRAKELLWSVIGLSLGLREMGQMEHNLIQEAIAVMKNLLQNKTIAMSLYEKVALYKLFGDIDSADKLLEQIGEEEMIIVNQPEVVRRLIDLHAYDEGLFLLNQMLQSDNWPKEMKEFAIKAQINGAINALEKDDGNLGGTRALAAFDLRFPKKKDTSCTHNHLHIFILANEGSKQLTLEIQECLGDLVNLDNASCFDLMPGSLIISTLEKNMHESDVIAILLEEGDLTNTDFESQLFRTSVEIAQLVHMVHKEDMTVIVIIASDTCNIPDRLRYLPRVSLGTLFQNRKQQWLREFLLQSLLKVCEPWVQSK</sequence>
<keyword evidence="2" id="KW-1185">Reference proteome</keyword>
<proteinExistence type="predicted"/>
<dbReference type="AlphaFoldDB" id="A0ABD3X3V3"/>
<evidence type="ECO:0000313" key="1">
    <source>
        <dbReference type="EMBL" id="KAL3879535.1"/>
    </source>
</evidence>
<accession>A0ABD3X3V3</accession>
<dbReference type="InterPro" id="IPR011990">
    <property type="entry name" value="TPR-like_helical_dom_sf"/>
</dbReference>
<gene>
    <name evidence="1" type="ORF">ACJMK2_031829</name>
</gene>